<dbReference type="Pfam" id="PF18557">
    <property type="entry name" value="NepR"/>
    <property type="match status" value="1"/>
</dbReference>
<dbReference type="AlphaFoldDB" id="A0A7W9BEL6"/>
<evidence type="ECO:0000256" key="1">
    <source>
        <dbReference type="SAM" id="MobiDB-lite"/>
    </source>
</evidence>
<accession>A0A7W9BEL6</accession>
<evidence type="ECO:0000259" key="2">
    <source>
        <dbReference type="Pfam" id="PF18557"/>
    </source>
</evidence>
<comment type="caution">
    <text evidence="3">The sequence shown here is derived from an EMBL/GenBank/DDBJ whole genome shotgun (WGS) entry which is preliminary data.</text>
</comment>
<dbReference type="EMBL" id="JACIJK010000007">
    <property type="protein sequence ID" value="MBB5715797.1"/>
    <property type="molecule type" value="Genomic_DNA"/>
</dbReference>
<dbReference type="Proteomes" id="UP000546200">
    <property type="component" value="Unassembled WGS sequence"/>
</dbReference>
<sequence length="87" mass="9242">MSSGRETQKKAHAAPPVVSVDSPVVDATTQSGTGASNDQLSPRDQFSRTKSLPGRDRDMGSALRSVYQETVSEAVPDDLLDLLGKLN</sequence>
<feature type="compositionally biased region" description="Polar residues" evidence="1">
    <location>
        <begin position="28"/>
        <end position="50"/>
    </location>
</feature>
<evidence type="ECO:0000313" key="4">
    <source>
        <dbReference type="Proteomes" id="UP000546200"/>
    </source>
</evidence>
<name>A0A7W9BEL6_9SPHN</name>
<proteinExistence type="predicted"/>
<dbReference type="InterPro" id="IPR041649">
    <property type="entry name" value="NepR"/>
</dbReference>
<protein>
    <recommendedName>
        <fullName evidence="2">Anti-sigma factor NepR domain-containing protein</fullName>
    </recommendedName>
</protein>
<feature type="domain" description="Anti-sigma factor NepR" evidence="2">
    <location>
        <begin position="59"/>
        <end position="86"/>
    </location>
</feature>
<gene>
    <name evidence="3" type="ORF">FHS94_002652</name>
</gene>
<reference evidence="3 4" key="1">
    <citation type="submission" date="2020-08" db="EMBL/GenBank/DDBJ databases">
        <title>Genomic Encyclopedia of Type Strains, Phase IV (KMG-IV): sequencing the most valuable type-strain genomes for metagenomic binning, comparative biology and taxonomic classification.</title>
        <authorList>
            <person name="Goeker M."/>
        </authorList>
    </citation>
    <scope>NUCLEOTIDE SEQUENCE [LARGE SCALE GENOMIC DNA]</scope>
    <source>
        <strain evidence="3 4">DSM 100044</strain>
    </source>
</reference>
<evidence type="ECO:0000313" key="3">
    <source>
        <dbReference type="EMBL" id="MBB5715797.1"/>
    </source>
</evidence>
<feature type="compositionally biased region" description="Low complexity" evidence="1">
    <location>
        <begin position="13"/>
        <end position="27"/>
    </location>
</feature>
<keyword evidence="4" id="KW-1185">Reference proteome</keyword>
<feature type="region of interest" description="Disordered" evidence="1">
    <location>
        <begin position="1"/>
        <end position="71"/>
    </location>
</feature>
<organism evidence="3 4">
    <name type="scientific">Sphingomonas aerophila</name>
    <dbReference type="NCBI Taxonomy" id="1344948"/>
    <lineage>
        <taxon>Bacteria</taxon>
        <taxon>Pseudomonadati</taxon>
        <taxon>Pseudomonadota</taxon>
        <taxon>Alphaproteobacteria</taxon>
        <taxon>Sphingomonadales</taxon>
        <taxon>Sphingomonadaceae</taxon>
        <taxon>Sphingomonas</taxon>
    </lineage>
</organism>